<dbReference type="PANTHER" id="PTHR43491">
    <property type="entry name" value="UDP-N-ACETYL-D-MANNOSAMINE DEHYDROGENASE"/>
    <property type="match status" value="1"/>
</dbReference>
<dbReference type="Proteomes" id="UP000321513">
    <property type="component" value="Unassembled WGS sequence"/>
</dbReference>
<comment type="caution">
    <text evidence="6">The sequence shown here is derived from an EMBL/GenBank/DDBJ whole genome shotgun (WGS) entry which is preliminary data.</text>
</comment>
<dbReference type="InterPro" id="IPR014026">
    <property type="entry name" value="UDP-Glc/GDP-Man_DH_dimer"/>
</dbReference>
<dbReference type="SUPFAM" id="SSF51735">
    <property type="entry name" value="NAD(P)-binding Rossmann-fold domains"/>
    <property type="match status" value="1"/>
</dbReference>
<evidence type="ECO:0000313" key="6">
    <source>
        <dbReference type="EMBL" id="GEO09282.1"/>
    </source>
</evidence>
<evidence type="ECO:0000313" key="7">
    <source>
        <dbReference type="Proteomes" id="UP000321513"/>
    </source>
</evidence>
<dbReference type="SMART" id="SM00984">
    <property type="entry name" value="UDPG_MGDP_dh_C"/>
    <property type="match status" value="1"/>
</dbReference>
<dbReference type="PIRSF" id="PIRSF500136">
    <property type="entry name" value="UDP_ManNAc_DH"/>
    <property type="match status" value="1"/>
</dbReference>
<keyword evidence="2" id="KW-0560">Oxidoreductase</keyword>
<dbReference type="InterPro" id="IPR014027">
    <property type="entry name" value="UDP-Glc/GDP-Man_DH_C"/>
</dbReference>
<dbReference type="SUPFAM" id="SSF52413">
    <property type="entry name" value="UDP-glucose/GDP-mannose dehydrogenase C-terminal domain"/>
    <property type="match status" value="1"/>
</dbReference>
<keyword evidence="7" id="KW-1185">Reference proteome</keyword>
<dbReference type="GO" id="GO:0016616">
    <property type="term" value="F:oxidoreductase activity, acting on the CH-OH group of donors, NAD or NADP as acceptor"/>
    <property type="evidence" value="ECO:0007669"/>
    <property type="project" value="InterPro"/>
</dbReference>
<evidence type="ECO:0000256" key="3">
    <source>
        <dbReference type="ARBA" id="ARBA00023027"/>
    </source>
</evidence>
<reference evidence="6 7" key="1">
    <citation type="submission" date="2019-07" db="EMBL/GenBank/DDBJ databases">
        <title>Whole genome shotgun sequence of Segetibacter aerophilus NBRC 106135.</title>
        <authorList>
            <person name="Hosoyama A."/>
            <person name="Uohara A."/>
            <person name="Ohji S."/>
            <person name="Ichikawa N."/>
        </authorList>
    </citation>
    <scope>NUCLEOTIDE SEQUENCE [LARGE SCALE GENOMIC DNA]</scope>
    <source>
        <strain evidence="6 7">NBRC 106135</strain>
    </source>
</reference>
<protein>
    <submittedName>
        <fullName evidence="6">UDP-N-acetyl-D-galactosamine dehydrogenase</fullName>
    </submittedName>
</protein>
<dbReference type="SUPFAM" id="SSF48179">
    <property type="entry name" value="6-phosphogluconate dehydrogenase C-terminal domain-like"/>
    <property type="match status" value="1"/>
</dbReference>
<sequence>MKIYSSLVNKDAKLAVIGLGYVGLPIALEFAKKLSVIGFDINEARVQQMRQGIDPSGEMQAKNFENTDIVFTSSISVLKEASFFIVAVPTPVDSHNVPDLRPVQKASETIGKVIKKGDYVVYEFTVYPGCTEEDCLPIIQEQSGLKICEDFKIGYSPERINPGDKKNTLSTIIKVVSGCDEESREEIAKLYELIVKVGVHRASSIKVAEAAKIIENTQRDVNIALMNELSIIFDRMGINTFEVLEAAGTKWNFLKFFPGLVGGHCIGVDPYYLTYKAAELGFNSRVILSGRYINDNMGNYVSKKVIQHVIAHSDNVKEAKVLVMGATFKENVSDIRNSKVIDVIKTLKSYYLNVFVHDPSANSAELEEEYGIHLTKELDNDYDVVMVSVPHNSYADYDDAYFSSITKHHALIADLKGTYRNKITSRKYWSL</sequence>
<dbReference type="PIRSF" id="PIRSF000124">
    <property type="entry name" value="UDPglc_GDPman_dh"/>
    <property type="match status" value="1"/>
</dbReference>
<dbReference type="InterPro" id="IPR036291">
    <property type="entry name" value="NAD(P)-bd_dom_sf"/>
</dbReference>
<keyword evidence="3" id="KW-0520">NAD</keyword>
<dbReference type="AlphaFoldDB" id="A0A512BBE0"/>
<dbReference type="NCBIfam" id="TIGR03026">
    <property type="entry name" value="NDP-sugDHase"/>
    <property type="match status" value="1"/>
</dbReference>
<dbReference type="InterPro" id="IPR036220">
    <property type="entry name" value="UDP-Glc/GDP-Man_DH_C_sf"/>
</dbReference>
<feature type="domain" description="UDP-glucose/GDP-mannose dehydrogenase C-terminal" evidence="5">
    <location>
        <begin position="322"/>
        <end position="421"/>
    </location>
</feature>
<dbReference type="EMBL" id="BJYT01000006">
    <property type="protein sequence ID" value="GEO09282.1"/>
    <property type="molecule type" value="Genomic_DNA"/>
</dbReference>
<dbReference type="Pfam" id="PF03721">
    <property type="entry name" value="UDPG_MGDP_dh_N"/>
    <property type="match status" value="1"/>
</dbReference>
<dbReference type="InterPro" id="IPR028359">
    <property type="entry name" value="UDP_ManNAc/GlcNAc_DH"/>
</dbReference>
<dbReference type="RefSeq" id="WP_246113191.1">
    <property type="nucleotide sequence ID" value="NZ_BJYT01000006.1"/>
</dbReference>
<evidence type="ECO:0000256" key="4">
    <source>
        <dbReference type="PIRNR" id="PIRNR000124"/>
    </source>
</evidence>
<dbReference type="InterPro" id="IPR001732">
    <property type="entry name" value="UDP-Glc/GDP-Man_DH_N"/>
</dbReference>
<evidence type="ECO:0000259" key="5">
    <source>
        <dbReference type="SMART" id="SM00984"/>
    </source>
</evidence>
<dbReference type="InterPro" id="IPR017476">
    <property type="entry name" value="UDP-Glc/GDP-Man"/>
</dbReference>
<evidence type="ECO:0000256" key="2">
    <source>
        <dbReference type="ARBA" id="ARBA00023002"/>
    </source>
</evidence>
<dbReference type="InterPro" id="IPR008927">
    <property type="entry name" value="6-PGluconate_DH-like_C_sf"/>
</dbReference>
<dbReference type="GO" id="GO:0051287">
    <property type="term" value="F:NAD binding"/>
    <property type="evidence" value="ECO:0007669"/>
    <property type="project" value="InterPro"/>
</dbReference>
<proteinExistence type="inferred from homology"/>
<comment type="similarity">
    <text evidence="1 4">Belongs to the UDP-glucose/GDP-mannose dehydrogenase family.</text>
</comment>
<gene>
    <name evidence="6" type="primary">wbtE_1</name>
    <name evidence="6" type="ORF">SAE01_17780</name>
</gene>
<dbReference type="GO" id="GO:0000271">
    <property type="term" value="P:polysaccharide biosynthetic process"/>
    <property type="evidence" value="ECO:0007669"/>
    <property type="project" value="InterPro"/>
</dbReference>
<dbReference type="PANTHER" id="PTHR43491:SF2">
    <property type="entry name" value="UDP-N-ACETYL-D-MANNOSAMINE DEHYDROGENASE"/>
    <property type="match status" value="1"/>
</dbReference>
<evidence type="ECO:0000256" key="1">
    <source>
        <dbReference type="ARBA" id="ARBA00006601"/>
    </source>
</evidence>
<dbReference type="Gene3D" id="3.40.50.720">
    <property type="entry name" value="NAD(P)-binding Rossmann-like Domain"/>
    <property type="match status" value="2"/>
</dbReference>
<dbReference type="GO" id="GO:0016628">
    <property type="term" value="F:oxidoreductase activity, acting on the CH-CH group of donors, NAD or NADP as acceptor"/>
    <property type="evidence" value="ECO:0007669"/>
    <property type="project" value="InterPro"/>
</dbReference>
<organism evidence="6 7">
    <name type="scientific">Segetibacter aerophilus</name>
    <dbReference type="NCBI Taxonomy" id="670293"/>
    <lineage>
        <taxon>Bacteria</taxon>
        <taxon>Pseudomonadati</taxon>
        <taxon>Bacteroidota</taxon>
        <taxon>Chitinophagia</taxon>
        <taxon>Chitinophagales</taxon>
        <taxon>Chitinophagaceae</taxon>
        <taxon>Segetibacter</taxon>
    </lineage>
</organism>
<name>A0A512BBE0_9BACT</name>
<accession>A0A512BBE0</accession>
<dbReference type="Pfam" id="PF00984">
    <property type="entry name" value="UDPG_MGDP_dh"/>
    <property type="match status" value="1"/>
</dbReference>
<dbReference type="Pfam" id="PF03720">
    <property type="entry name" value="UDPG_MGDP_dh_C"/>
    <property type="match status" value="1"/>
</dbReference>